<feature type="domain" description="VWFD" evidence="4">
    <location>
        <begin position="614"/>
        <end position="789"/>
    </location>
</feature>
<feature type="disulfide bond" evidence="3">
    <location>
        <begin position="987"/>
        <end position="999"/>
    </location>
</feature>
<dbReference type="Pfam" id="PF01826">
    <property type="entry name" value="TIL"/>
    <property type="match status" value="1"/>
</dbReference>
<dbReference type="PROSITE" id="PS51233">
    <property type="entry name" value="VWFD"/>
    <property type="match status" value="2"/>
</dbReference>
<accession>A0AAV2I3W7</accession>
<feature type="non-terminal residue" evidence="5">
    <location>
        <position position="1013"/>
    </location>
</feature>
<dbReference type="SMART" id="SM00832">
    <property type="entry name" value="C8"/>
    <property type="match status" value="2"/>
</dbReference>
<evidence type="ECO:0000256" key="2">
    <source>
        <dbReference type="ARBA" id="ARBA00023180"/>
    </source>
</evidence>
<dbReference type="InterPro" id="IPR002919">
    <property type="entry name" value="TIL_dom"/>
</dbReference>
<sequence length="1013" mass="110797">ATPEANAKATEACHALVTIFYRCHSAVDVNDYIRRCTASYCSSLSAGGIDAAQRAVCNVMSTYHKVCTLISGEAISWRSSNLCPKTCNPPFIFNGLITNRCPLTCGASMYSYTRSSCQSQPFGGCECPAGQARINNTCVAPQDCQCKGDDGRFYDHGKEIVSGDHCQICTCGNYGLWECKESPEKCSATCTILGGSLVKTFDGRMYEIKNSCGELTIAQGSDISIKLEVKTSVIAENGDKVSPSFITVEYQGTTSRLQISKTTSLIDNGFGTTVYIRQAAQNVFVGDIKGGLVRFIVSRDGTFHLKMKSTHFRNKVLGICGNLDNNKDNDFMSPSYSEMDNAEFIKFYSTCREAQLSELSLSTVNPLCSNLSSIPLPPNSRVDIDSYVKLCSNAPTNDLRCDVSFIFLSKLYWSLGDTICKRKQINLCDANCKDHLIKNCEPETIYTCGCGEGEYLKDDGTCVALDQCGCFDFTTPDKVIAPHSEFMHGCRECVCNGSDLICDNSCEEVICANSQASRTDLLAKSIDPTCARQMCPKPFYAMSECINVATSSQLCFCAEGFKQTQAGACVEKCPCYEGGRWYKDGETFEKNCLTKVCRDGVFVFDSERPTDCTGVCVLTGSSMKLKPFDTSTLSDFSIEGMCEYFVLKIGNDFAVKTKPVVCGSARTACMHMITIETPYMKDPIILKSTNPGTVMVGNKEYNRNVGPNIKITDTTYYLSIYFGDLFAVQWNQGLTMRIEVSSKLFNRTSGLCGNFNLDASDDRKGSDDLQKETISKLARSWIVNPDECTMGVEQSIGATCEGSKRQAWAKDACKVILEGEAFAACRKYGGEVSFYDNCVAQSCNCDTGGDCECLCDAISAYAAHCNEIGAPAKWRHQRLCPIQCEGGSIYDPCGSSCPEACGVSPNKTSTLCSSLTCLEGCYCPEGYVRSDLDDIDNSHCIPRSECPCVDEKGHSIPNGQIVTINCQVCECTEGELKCTGEPCKTECEENEYLCNDGHCIYYKRKCDGVPDCK</sequence>
<dbReference type="InterPro" id="IPR050780">
    <property type="entry name" value="Mucin_vWF_Thrombospondin_sf"/>
</dbReference>
<keyword evidence="6" id="KW-1185">Reference proteome</keyword>
<comment type="caution">
    <text evidence="5">The sequence shown here is derived from an EMBL/GenBank/DDBJ whole genome shotgun (WGS) entry which is preliminary data.</text>
</comment>
<dbReference type="EMBL" id="CAXITT010000421">
    <property type="protein sequence ID" value="CAL1541268.1"/>
    <property type="molecule type" value="Genomic_DNA"/>
</dbReference>
<keyword evidence="2" id="KW-0325">Glycoprotein</keyword>
<gene>
    <name evidence="5" type="ORF">GSLYS_00014880001</name>
</gene>
<reference evidence="5 6" key="1">
    <citation type="submission" date="2024-04" db="EMBL/GenBank/DDBJ databases">
        <authorList>
            <consortium name="Genoscope - CEA"/>
            <person name="William W."/>
        </authorList>
    </citation>
    <scope>NUCLEOTIDE SEQUENCE [LARGE SCALE GENOMIC DNA]</scope>
</reference>
<name>A0AAV2I3W7_LYMST</name>
<dbReference type="CDD" id="cd00112">
    <property type="entry name" value="LDLa"/>
    <property type="match status" value="1"/>
</dbReference>
<dbReference type="SMART" id="SM00216">
    <property type="entry name" value="VWD"/>
    <property type="match status" value="2"/>
</dbReference>
<dbReference type="Pfam" id="PF00057">
    <property type="entry name" value="Ldl_recept_a"/>
    <property type="match status" value="1"/>
</dbReference>
<dbReference type="Pfam" id="PF08742">
    <property type="entry name" value="C8"/>
    <property type="match status" value="2"/>
</dbReference>
<evidence type="ECO:0000256" key="3">
    <source>
        <dbReference type="PROSITE-ProRule" id="PRU00124"/>
    </source>
</evidence>
<proteinExistence type="predicted"/>
<dbReference type="CDD" id="cd19941">
    <property type="entry name" value="TIL"/>
    <property type="match status" value="1"/>
</dbReference>
<dbReference type="InterPro" id="IPR002172">
    <property type="entry name" value="LDrepeatLR_classA_rpt"/>
</dbReference>
<evidence type="ECO:0000259" key="4">
    <source>
        <dbReference type="PROSITE" id="PS51233"/>
    </source>
</evidence>
<dbReference type="SUPFAM" id="SSF57424">
    <property type="entry name" value="LDL receptor-like module"/>
    <property type="match status" value="1"/>
</dbReference>
<dbReference type="InterPro" id="IPR036055">
    <property type="entry name" value="LDL_receptor-like_sf"/>
</dbReference>
<evidence type="ECO:0000313" key="6">
    <source>
        <dbReference type="Proteomes" id="UP001497497"/>
    </source>
</evidence>
<dbReference type="AlphaFoldDB" id="A0AAV2I3W7"/>
<dbReference type="PANTHER" id="PTHR11339:SF402">
    <property type="entry name" value="VWFD DOMAIN-CONTAINING PROTEIN"/>
    <property type="match status" value="1"/>
</dbReference>
<protein>
    <recommendedName>
        <fullName evidence="4">VWFD domain-containing protein</fullName>
    </recommendedName>
</protein>
<evidence type="ECO:0000313" key="5">
    <source>
        <dbReference type="EMBL" id="CAL1541268.1"/>
    </source>
</evidence>
<feature type="non-terminal residue" evidence="5">
    <location>
        <position position="1"/>
    </location>
</feature>
<dbReference type="InterPro" id="IPR001846">
    <property type="entry name" value="VWF_type-D"/>
</dbReference>
<dbReference type="Pfam" id="PF00094">
    <property type="entry name" value="VWD"/>
    <property type="match status" value="2"/>
</dbReference>
<keyword evidence="1 3" id="KW-1015">Disulfide bond</keyword>
<comment type="caution">
    <text evidence="3">Lacks conserved residue(s) required for the propagation of feature annotation.</text>
</comment>
<dbReference type="InterPro" id="IPR036084">
    <property type="entry name" value="Ser_inhib-like_sf"/>
</dbReference>
<dbReference type="PROSITE" id="PS50068">
    <property type="entry name" value="LDLRA_2"/>
    <property type="match status" value="1"/>
</dbReference>
<organism evidence="5 6">
    <name type="scientific">Lymnaea stagnalis</name>
    <name type="common">Great pond snail</name>
    <name type="synonym">Helix stagnalis</name>
    <dbReference type="NCBI Taxonomy" id="6523"/>
    <lineage>
        <taxon>Eukaryota</taxon>
        <taxon>Metazoa</taxon>
        <taxon>Spiralia</taxon>
        <taxon>Lophotrochozoa</taxon>
        <taxon>Mollusca</taxon>
        <taxon>Gastropoda</taxon>
        <taxon>Heterobranchia</taxon>
        <taxon>Euthyneura</taxon>
        <taxon>Panpulmonata</taxon>
        <taxon>Hygrophila</taxon>
        <taxon>Lymnaeoidea</taxon>
        <taxon>Lymnaeidae</taxon>
        <taxon>Lymnaea</taxon>
    </lineage>
</organism>
<dbReference type="PANTHER" id="PTHR11339">
    <property type="entry name" value="EXTRACELLULAR MATRIX GLYCOPROTEIN RELATED"/>
    <property type="match status" value="1"/>
</dbReference>
<evidence type="ECO:0000256" key="1">
    <source>
        <dbReference type="ARBA" id="ARBA00023157"/>
    </source>
</evidence>
<dbReference type="SUPFAM" id="SSF57567">
    <property type="entry name" value="Serine protease inhibitors"/>
    <property type="match status" value="2"/>
</dbReference>
<feature type="domain" description="VWFD" evidence="4">
    <location>
        <begin position="188"/>
        <end position="358"/>
    </location>
</feature>
<dbReference type="InterPro" id="IPR014853">
    <property type="entry name" value="VWF/SSPO/ZAN-like_Cys-rich_dom"/>
</dbReference>
<dbReference type="Proteomes" id="UP001497497">
    <property type="component" value="Unassembled WGS sequence"/>
</dbReference>
<dbReference type="Gene3D" id="2.10.25.10">
    <property type="entry name" value="Laminin"/>
    <property type="match status" value="1"/>
</dbReference>
<feature type="disulfide bond" evidence="3">
    <location>
        <begin position="994"/>
        <end position="1012"/>
    </location>
</feature>
<dbReference type="Gene3D" id="4.10.400.10">
    <property type="entry name" value="Low-density Lipoprotein Receptor"/>
    <property type="match status" value="1"/>
</dbReference>